<gene>
    <name evidence="4" type="ORF">CGXH109_LOCUS138619</name>
</gene>
<proteinExistence type="predicted"/>
<dbReference type="SUPFAM" id="SSF48403">
    <property type="entry name" value="Ankyrin repeat"/>
    <property type="match status" value="1"/>
</dbReference>
<name>A0A9W4S790_9PEZI</name>
<feature type="repeat" description="ANK" evidence="1">
    <location>
        <begin position="867"/>
        <end position="899"/>
    </location>
</feature>
<dbReference type="InterPro" id="IPR010730">
    <property type="entry name" value="HET"/>
</dbReference>
<dbReference type="PANTHER" id="PTHR10622">
    <property type="entry name" value="HET DOMAIN-CONTAINING PROTEIN"/>
    <property type="match status" value="1"/>
</dbReference>
<evidence type="ECO:0000259" key="3">
    <source>
        <dbReference type="Pfam" id="PF26640"/>
    </source>
</evidence>
<feature type="repeat" description="ANK" evidence="1">
    <location>
        <begin position="831"/>
        <end position="863"/>
    </location>
</feature>
<keyword evidence="5" id="KW-1185">Reference proteome</keyword>
<dbReference type="Pfam" id="PF06985">
    <property type="entry name" value="HET"/>
    <property type="match status" value="1"/>
</dbReference>
<keyword evidence="1" id="KW-0040">ANK repeat</keyword>
<dbReference type="PROSITE" id="PS50088">
    <property type="entry name" value="ANK_REPEAT"/>
    <property type="match status" value="5"/>
</dbReference>
<evidence type="ECO:0008006" key="6">
    <source>
        <dbReference type="Google" id="ProtNLM"/>
    </source>
</evidence>
<dbReference type="PANTHER" id="PTHR10622:SF12">
    <property type="entry name" value="HET DOMAIN-CONTAINING PROTEIN"/>
    <property type="match status" value="1"/>
</dbReference>
<feature type="domain" description="DUF8212" evidence="3">
    <location>
        <begin position="291"/>
        <end position="313"/>
    </location>
</feature>
<comment type="caution">
    <text evidence="4">The sequence shown here is derived from an EMBL/GenBank/DDBJ whole genome shotgun (WGS) entry which is preliminary data.</text>
</comment>
<dbReference type="InterPro" id="IPR058525">
    <property type="entry name" value="DUF8212"/>
</dbReference>
<organism evidence="4 5">
    <name type="scientific">Colletotrichum noveboracense</name>
    <dbReference type="NCBI Taxonomy" id="2664923"/>
    <lineage>
        <taxon>Eukaryota</taxon>
        <taxon>Fungi</taxon>
        <taxon>Dikarya</taxon>
        <taxon>Ascomycota</taxon>
        <taxon>Pezizomycotina</taxon>
        <taxon>Sordariomycetes</taxon>
        <taxon>Hypocreomycetidae</taxon>
        <taxon>Glomerellales</taxon>
        <taxon>Glomerellaceae</taxon>
        <taxon>Colletotrichum</taxon>
        <taxon>Colletotrichum gloeosporioides species complex</taxon>
    </lineage>
</organism>
<evidence type="ECO:0000313" key="5">
    <source>
        <dbReference type="Proteomes" id="UP001152533"/>
    </source>
</evidence>
<dbReference type="InterPro" id="IPR002110">
    <property type="entry name" value="Ankyrin_rpt"/>
</dbReference>
<dbReference type="Gene3D" id="1.25.40.20">
    <property type="entry name" value="Ankyrin repeat-containing domain"/>
    <property type="match status" value="2"/>
</dbReference>
<evidence type="ECO:0000313" key="4">
    <source>
        <dbReference type="EMBL" id="CAI0654490.1"/>
    </source>
</evidence>
<dbReference type="Pfam" id="PF12796">
    <property type="entry name" value="Ank_2"/>
    <property type="match status" value="3"/>
</dbReference>
<dbReference type="InterPro" id="IPR036770">
    <property type="entry name" value="Ankyrin_rpt-contain_sf"/>
</dbReference>
<feature type="domain" description="Heterokaryon incompatibility" evidence="2">
    <location>
        <begin position="66"/>
        <end position="170"/>
    </location>
</feature>
<sequence length="1090" mass="121365">MRRSSSEAWSLVSLNCLLTSHSLPRAHFDTYINAFINRSFDQFPMWLIDTNTLRLVGIQGDPQEDYAILSHTWGADEVTFSAYQALNAATQNGSFPALEDIGGQIGVTITAGYRKIKNSADLARKQKLKYIWVDTCCIDKTSSAELSESINSMYRWYQKAKVCYAFLEDVKPVSLSDPFGKNSSFRKSRWFTRGWTLQELIAPATVQFYAQDWSFINAKQDGDDAFRGLLTQITGINELLLAGKTLLSDVSVANRMQWAALRQTTRIEDMAYCLLGLFNVNMPLLYGEGMRAFTRLQEEILKETDDQSVFLWGIPPDETSEGDALYGLLAPSPHAFCQLDLDWVRPLPPSEVQESTPATVTSQGLRTSLLLFFVDPESDDYYAMLDCVASKADGAAVDWNPGIMVRRLWGDQFARITSSKGSVVLFPEDSFDEKKGELENVYVRQNPFYALPEVTIKSRSRRGDNLTPGYLGFKVSEAYPPDRWDSSLSVIRPKEPQSGRPFVVLRFAADDRSPIPTVDVAIGLRRIQKRWELCYEKHPSGGDQLQRIYQNLVRKDITTEPAASSSRGLGFVNIAVKATQRRGRRFIQLELSGAVQLDSKSIQNATVSREIRRTLSDEISEITRTCCVPQKVAYILPKETRMIEAVRTKSPDMKPSPGYYGLGNMINDVEVDENKPYANMIRAVRAKREMKIKSLVSKDRSLLECETEEFDRFRPIHWAAGIGSQSVMKTLIKLGVDQTSLTGSGLMAIHVAVLNGHFNLVAYLLEEEACLQPRTTPDCLHRFLTDRQESVMHVLVSPVSVGLHMQRIQKIIENIKEEMGGTHAFAHRNWLGETPLHLAAATGEEFPLKYLIDVAGHPDAHQRVDRFGRSVLFHAACGGNRNVIKYLAERGASVNLSDDLGRSPLHAAVTVNNHDSVSALLNFHANPTSITHKFGLTPLHFACLYGHSGVIRRLSGSTMDRWSAGGLAFQPLHLAVANGHESCVSHLLDAGCQTDSYCNSYLKLVRSKNGVQWEGKLVMLESPLKPADLAFNLGFKNLVSMLKGKVVKTNGVNGDGTRHTTSSAEVNGTGKSNVTTGPLWGLLGLEMLDD</sequence>
<accession>A0A9W4S790</accession>
<feature type="repeat" description="ANK" evidence="1">
    <location>
        <begin position="744"/>
        <end position="776"/>
    </location>
</feature>
<dbReference type="SMART" id="SM00248">
    <property type="entry name" value="ANK"/>
    <property type="match status" value="7"/>
</dbReference>
<protein>
    <recommendedName>
        <fullName evidence="6">Heterokaryon incompatibility domain-containing protein</fullName>
    </recommendedName>
</protein>
<feature type="repeat" description="ANK" evidence="1">
    <location>
        <begin position="900"/>
        <end position="932"/>
    </location>
</feature>
<reference evidence="4" key="1">
    <citation type="submission" date="2022-08" db="EMBL/GenBank/DDBJ databases">
        <authorList>
            <person name="Giroux E."/>
            <person name="Giroux E."/>
        </authorList>
    </citation>
    <scope>NUCLEOTIDE SEQUENCE</scope>
    <source>
        <strain evidence="4">H1091258</strain>
    </source>
</reference>
<dbReference type="PROSITE" id="PS50297">
    <property type="entry name" value="ANK_REP_REGION"/>
    <property type="match status" value="2"/>
</dbReference>
<dbReference type="AlphaFoldDB" id="A0A9W4S790"/>
<dbReference type="EMBL" id="CAMGZC010002171">
    <property type="protein sequence ID" value="CAI0654490.1"/>
    <property type="molecule type" value="Genomic_DNA"/>
</dbReference>
<feature type="repeat" description="ANK" evidence="1">
    <location>
        <begin position="967"/>
        <end position="999"/>
    </location>
</feature>
<dbReference type="Proteomes" id="UP001152533">
    <property type="component" value="Unassembled WGS sequence"/>
</dbReference>
<evidence type="ECO:0000256" key="1">
    <source>
        <dbReference type="PROSITE-ProRule" id="PRU00023"/>
    </source>
</evidence>
<evidence type="ECO:0000259" key="2">
    <source>
        <dbReference type="Pfam" id="PF06985"/>
    </source>
</evidence>
<dbReference type="Pfam" id="PF26640">
    <property type="entry name" value="DUF8212"/>
    <property type="match status" value="1"/>
</dbReference>